<evidence type="ECO:0000256" key="1">
    <source>
        <dbReference type="ARBA" id="ARBA00004200"/>
    </source>
</evidence>
<dbReference type="PROSITE" id="PS00018">
    <property type="entry name" value="EF_HAND_1"/>
    <property type="match status" value="1"/>
</dbReference>
<keyword evidence="7 11" id="KW-0106">Calcium</keyword>
<dbReference type="InterPro" id="IPR018247">
    <property type="entry name" value="EF_Hand_1_Ca_BS"/>
</dbReference>
<evidence type="ECO:0000313" key="15">
    <source>
        <dbReference type="Proteomes" id="UP001634393"/>
    </source>
</evidence>
<dbReference type="Gene3D" id="3.40.50.300">
    <property type="entry name" value="P-loop containing nucleotide triphosphate hydrolases"/>
    <property type="match status" value="2"/>
</dbReference>
<dbReference type="Proteomes" id="UP001634393">
    <property type="component" value="Unassembled WGS sequence"/>
</dbReference>
<evidence type="ECO:0000256" key="5">
    <source>
        <dbReference type="ARBA" id="ARBA00022737"/>
    </source>
</evidence>
<keyword evidence="4" id="KW-0479">Metal-binding</keyword>
<dbReference type="InterPro" id="IPR011992">
    <property type="entry name" value="EF-hand-dom_pair"/>
</dbReference>
<dbReference type="SUPFAM" id="SSF52540">
    <property type="entry name" value="P-loop containing nucleoside triphosphate hydrolases"/>
    <property type="match status" value="2"/>
</dbReference>
<gene>
    <name evidence="14" type="ORF">ACJIZ3_011234</name>
</gene>
<dbReference type="InterPro" id="IPR052266">
    <property type="entry name" value="Miro-EF-hand_domain"/>
</dbReference>
<dbReference type="InterPro" id="IPR013567">
    <property type="entry name" value="EF_hand_assoc_2"/>
</dbReference>
<dbReference type="Pfam" id="PF00071">
    <property type="entry name" value="Ras"/>
    <property type="match status" value="1"/>
</dbReference>
<keyword evidence="15" id="KW-1185">Reference proteome</keyword>
<keyword evidence="3" id="KW-0812">Transmembrane</keyword>
<feature type="domain" description="EF hand associated type-2" evidence="13">
    <location>
        <begin position="220"/>
        <end position="302"/>
    </location>
</feature>
<keyword evidence="11" id="KW-0342">GTP-binding</keyword>
<dbReference type="InterPro" id="IPR027417">
    <property type="entry name" value="P-loop_NTPase"/>
</dbReference>
<evidence type="ECO:0000259" key="13">
    <source>
        <dbReference type="Pfam" id="PF08356"/>
    </source>
</evidence>
<evidence type="ECO:0000256" key="7">
    <source>
        <dbReference type="ARBA" id="ARBA00022837"/>
    </source>
</evidence>
<keyword evidence="8" id="KW-1133">Transmembrane helix</keyword>
<dbReference type="PANTHER" id="PTHR46819">
    <property type="entry name" value="EF-HAND CALCIUM-BINDING DOMAIN-CONTAINING PROTEIN 7"/>
    <property type="match status" value="1"/>
</dbReference>
<dbReference type="GO" id="GO:0005525">
    <property type="term" value="F:GTP binding"/>
    <property type="evidence" value="ECO:0007669"/>
    <property type="project" value="UniProtKB-KW"/>
</dbReference>
<dbReference type="Pfam" id="PF08356">
    <property type="entry name" value="EF_assoc_2"/>
    <property type="match status" value="1"/>
</dbReference>
<comment type="similarity">
    <text evidence="2 11">Belongs to the mitochondrial Rho GTPase family.</text>
</comment>
<dbReference type="EC" id="3.6.5.-" evidence="11"/>
<keyword evidence="5" id="KW-0677">Repeat</keyword>
<dbReference type="GO" id="GO:0016787">
    <property type="term" value="F:hydrolase activity"/>
    <property type="evidence" value="ECO:0007669"/>
    <property type="project" value="UniProtKB-KW"/>
</dbReference>
<organism evidence="14 15">
    <name type="scientific">Penstemon smallii</name>
    <dbReference type="NCBI Taxonomy" id="265156"/>
    <lineage>
        <taxon>Eukaryota</taxon>
        <taxon>Viridiplantae</taxon>
        <taxon>Streptophyta</taxon>
        <taxon>Embryophyta</taxon>
        <taxon>Tracheophyta</taxon>
        <taxon>Spermatophyta</taxon>
        <taxon>Magnoliopsida</taxon>
        <taxon>eudicotyledons</taxon>
        <taxon>Gunneridae</taxon>
        <taxon>Pentapetalae</taxon>
        <taxon>asterids</taxon>
        <taxon>lamiids</taxon>
        <taxon>Lamiales</taxon>
        <taxon>Plantaginaceae</taxon>
        <taxon>Cheloneae</taxon>
        <taxon>Penstemon</taxon>
    </lineage>
</organism>
<dbReference type="PRINTS" id="PR00449">
    <property type="entry name" value="RASTRNSFRMNG"/>
</dbReference>
<evidence type="ECO:0000256" key="10">
    <source>
        <dbReference type="ARBA" id="ARBA00023136"/>
    </source>
</evidence>
<keyword evidence="11" id="KW-0547">Nucleotide-binding</keyword>
<evidence type="ECO:0000256" key="8">
    <source>
        <dbReference type="ARBA" id="ARBA00022989"/>
    </source>
</evidence>
<evidence type="ECO:0000259" key="12">
    <source>
        <dbReference type="Pfam" id="PF08355"/>
    </source>
</evidence>
<name>A0ABD3UM54_9LAMI</name>
<dbReference type="GO" id="GO:0005741">
    <property type="term" value="C:mitochondrial outer membrane"/>
    <property type="evidence" value="ECO:0007669"/>
    <property type="project" value="UniProtKB-SubCell"/>
</dbReference>
<dbReference type="Pfam" id="PF08355">
    <property type="entry name" value="EF_assoc_1"/>
    <property type="match status" value="1"/>
</dbReference>
<evidence type="ECO:0000256" key="4">
    <source>
        <dbReference type="ARBA" id="ARBA00022723"/>
    </source>
</evidence>
<evidence type="ECO:0000256" key="3">
    <source>
        <dbReference type="ARBA" id="ARBA00022692"/>
    </source>
</evidence>
<keyword evidence="6 11" id="KW-1000">Mitochondrion outer membrane</keyword>
<dbReference type="Gene3D" id="1.10.238.10">
    <property type="entry name" value="EF-hand"/>
    <property type="match status" value="2"/>
</dbReference>
<evidence type="ECO:0000313" key="14">
    <source>
        <dbReference type="EMBL" id="KAL3849352.1"/>
    </source>
</evidence>
<evidence type="ECO:0000256" key="9">
    <source>
        <dbReference type="ARBA" id="ARBA00023128"/>
    </source>
</evidence>
<protein>
    <recommendedName>
        <fullName evidence="11">Mitochondrial Rho GTPase</fullName>
        <ecNumber evidence="11">3.6.5.-</ecNumber>
    </recommendedName>
</protein>
<keyword evidence="10 11" id="KW-0472">Membrane</keyword>
<dbReference type="InterPro" id="IPR021181">
    <property type="entry name" value="Miro"/>
</dbReference>
<evidence type="ECO:0000256" key="11">
    <source>
        <dbReference type="PIRNR" id="PIRNR037488"/>
    </source>
</evidence>
<proteinExistence type="inferred from homology"/>
<dbReference type="InterPro" id="IPR001806">
    <property type="entry name" value="Small_GTPase"/>
</dbReference>
<sequence>MKGAAAGGDNVVRIAVAGESGTGKSSLIAAAINNKFQNFLPRILQPSRLIVDLDPDHVPVTIIDTRSDNIANIVETLSSADAVVLTYSSGMLLTLERLEQDWLPRLQLPPVILVGCMLGMKDSKLELSVRETVYRMMDAHSQIETWIECSAFEHIKIPEVFYYATKAVVYPTDPLYDTTQRYFTPRCVSALKRIFNLCDLNNDGALSTEEWFNLQCLMIAQLELSTVKGILQSYLKEGFYENVALPFSSFLFIQEYYIREQQSEVTWTILRRFGYNNEIRLRDDQLPAIKRDPDQSLELTSRALEFLRRRFVSIAKSGDVLQPAMLADLFSVAPEKVIYFSLFFYSSHFPWNEAPYQHATEKTATGGLFLDKFLSLWALMLLLDPNRSVKTLLYIGYDSDPSSSIRITCRRRSDRKKQQTKRNVYQCFVFGQEDAGKSALLNTFIGRHFREEYVPTAFHRYAVNVVHQPMDALAACDVAVFVHDSSLEPSWVKAKKMLLDVASHGKATGYEMPCLIVAFSNPPTEHHDSTEVSQDLGIEAPIHLNTELVEPSNIFGRIVEAAEHPHLSIPETTTRNSRRQYHWLISRFLFLKWHLLKLGLAAHAFSAIPLPLAGFFLHK</sequence>
<evidence type="ECO:0000256" key="6">
    <source>
        <dbReference type="ARBA" id="ARBA00022787"/>
    </source>
</evidence>
<dbReference type="InterPro" id="IPR013566">
    <property type="entry name" value="EF_hand_assoc_1"/>
</dbReference>
<keyword evidence="11" id="KW-0378">Hydrolase</keyword>
<comment type="caution">
    <text evidence="14">The sequence shown here is derived from an EMBL/GenBank/DDBJ whole genome shotgun (WGS) entry which is preliminary data.</text>
</comment>
<keyword evidence="9 11" id="KW-0496">Mitochondrion</keyword>
<evidence type="ECO:0000256" key="2">
    <source>
        <dbReference type="ARBA" id="ARBA00007981"/>
    </source>
</evidence>
<dbReference type="SUPFAM" id="SSF47473">
    <property type="entry name" value="EF-hand"/>
    <property type="match status" value="1"/>
</dbReference>
<dbReference type="PANTHER" id="PTHR46819:SF1">
    <property type="entry name" value="EF-HAND CALCIUM-BINDING DOMAIN-CONTAINING PROTEIN 7"/>
    <property type="match status" value="1"/>
</dbReference>
<feature type="domain" description="Mitochondrial Rho GTPase 1/3 EF hand associated type-1" evidence="12">
    <location>
        <begin position="351"/>
        <end position="419"/>
    </location>
</feature>
<reference evidence="14 15" key="1">
    <citation type="submission" date="2024-12" db="EMBL/GenBank/DDBJ databases">
        <title>The unique morphological basis and parallel evolutionary history of personate flowers in Penstemon.</title>
        <authorList>
            <person name="Depatie T.H."/>
            <person name="Wessinger C.A."/>
        </authorList>
    </citation>
    <scope>NUCLEOTIDE SEQUENCE [LARGE SCALE GENOMIC DNA]</scope>
    <source>
        <strain evidence="14">WTNN_2</strain>
        <tissue evidence="14">Leaf</tissue>
    </source>
</reference>
<dbReference type="AlphaFoldDB" id="A0ABD3UM54"/>
<comment type="subcellular location">
    <subcellularLocation>
        <location evidence="1 11">Mitochondrion outer membrane</location>
        <topology evidence="1 11">Single-pass type IV membrane protein</topology>
    </subcellularLocation>
</comment>
<dbReference type="PIRSF" id="PIRSF037488">
    <property type="entry name" value="Mt_Rho_GTPase"/>
    <property type="match status" value="1"/>
</dbReference>
<dbReference type="GO" id="GO:0046872">
    <property type="term" value="F:metal ion binding"/>
    <property type="evidence" value="ECO:0007669"/>
    <property type="project" value="UniProtKB-KW"/>
</dbReference>
<accession>A0ABD3UM54</accession>
<dbReference type="EMBL" id="JBJXBP010000001">
    <property type="protein sequence ID" value="KAL3849352.1"/>
    <property type="molecule type" value="Genomic_DNA"/>
</dbReference>